<gene>
    <name evidence="1" type="ORF">FA95DRAFT_1611686</name>
</gene>
<dbReference type="Proteomes" id="UP000814033">
    <property type="component" value="Unassembled WGS sequence"/>
</dbReference>
<dbReference type="EMBL" id="MU276184">
    <property type="protein sequence ID" value="KAI0040574.1"/>
    <property type="molecule type" value="Genomic_DNA"/>
</dbReference>
<evidence type="ECO:0000313" key="1">
    <source>
        <dbReference type="EMBL" id="KAI0040574.1"/>
    </source>
</evidence>
<name>A0ACB8R917_9AGAM</name>
<keyword evidence="2" id="KW-1185">Reference proteome</keyword>
<accession>A0ACB8R917</accession>
<sequence>MADAPVSLPSSSDPDAVGTPIHRIPNEMLQKIFLDASRLPLDPVKPWHWYDIVLVCSHWKSIALAYHELWCAIDATWPIEYIPQAVQRAGGRQLELYSGNSIALDSGRVSALNLALKSAGSLQLQLDPDTDYYPSTENVNTELRPLSGLILGQGVKEVTVICTGNSARPLDLFPMAMNGPTVKKLVLDRCWFTDWKSFLGIESLTLQWCFSLLLGEDSHRLLAATLSRMHSLLYLKLFHLPSGGFVTVGPDGVQAPLAPTKTLKYLALSGGVQFVAGMLSWFSQNSIEPGAFINLDIECDEVRTKDMIKLLFPQIRTFLALSDFSSFSIDSEQHPWYMDTIHTRRHLCLTAQHKNAKCKLDLALGEDAFIEAINQIYSSEGLLPKSTGELIVMTRFPEAESDNNKPTPADRVAITEGLIKWIVAL</sequence>
<comment type="caution">
    <text evidence="1">The sequence shown here is derived from an EMBL/GenBank/DDBJ whole genome shotgun (WGS) entry which is preliminary data.</text>
</comment>
<protein>
    <submittedName>
        <fullName evidence="1">Uncharacterized protein</fullName>
    </submittedName>
</protein>
<reference evidence="1" key="2">
    <citation type="journal article" date="2022" name="New Phytol.">
        <title>Evolutionary transition to the ectomycorrhizal habit in the genomes of a hyperdiverse lineage of mushroom-forming fungi.</title>
        <authorList>
            <person name="Looney B."/>
            <person name="Miyauchi S."/>
            <person name="Morin E."/>
            <person name="Drula E."/>
            <person name="Courty P.E."/>
            <person name="Kohler A."/>
            <person name="Kuo A."/>
            <person name="LaButti K."/>
            <person name="Pangilinan J."/>
            <person name="Lipzen A."/>
            <person name="Riley R."/>
            <person name="Andreopoulos W."/>
            <person name="He G."/>
            <person name="Johnson J."/>
            <person name="Nolan M."/>
            <person name="Tritt A."/>
            <person name="Barry K.W."/>
            <person name="Grigoriev I.V."/>
            <person name="Nagy L.G."/>
            <person name="Hibbett D."/>
            <person name="Henrissat B."/>
            <person name="Matheny P.B."/>
            <person name="Labbe J."/>
            <person name="Martin F.M."/>
        </authorList>
    </citation>
    <scope>NUCLEOTIDE SEQUENCE</scope>
    <source>
        <strain evidence="1">FP105234-sp</strain>
    </source>
</reference>
<reference evidence="1" key="1">
    <citation type="submission" date="2021-02" db="EMBL/GenBank/DDBJ databases">
        <authorList>
            <consortium name="DOE Joint Genome Institute"/>
            <person name="Ahrendt S."/>
            <person name="Looney B.P."/>
            <person name="Miyauchi S."/>
            <person name="Morin E."/>
            <person name="Drula E."/>
            <person name="Courty P.E."/>
            <person name="Chicoki N."/>
            <person name="Fauchery L."/>
            <person name="Kohler A."/>
            <person name="Kuo A."/>
            <person name="Labutti K."/>
            <person name="Pangilinan J."/>
            <person name="Lipzen A."/>
            <person name="Riley R."/>
            <person name="Andreopoulos W."/>
            <person name="He G."/>
            <person name="Johnson J."/>
            <person name="Barry K.W."/>
            <person name="Grigoriev I.V."/>
            <person name="Nagy L."/>
            <person name="Hibbett D."/>
            <person name="Henrissat B."/>
            <person name="Matheny P.B."/>
            <person name="Labbe J."/>
            <person name="Martin F."/>
        </authorList>
    </citation>
    <scope>NUCLEOTIDE SEQUENCE</scope>
    <source>
        <strain evidence="1">FP105234-sp</strain>
    </source>
</reference>
<evidence type="ECO:0000313" key="2">
    <source>
        <dbReference type="Proteomes" id="UP000814033"/>
    </source>
</evidence>
<organism evidence="1 2">
    <name type="scientific">Auriscalpium vulgare</name>
    <dbReference type="NCBI Taxonomy" id="40419"/>
    <lineage>
        <taxon>Eukaryota</taxon>
        <taxon>Fungi</taxon>
        <taxon>Dikarya</taxon>
        <taxon>Basidiomycota</taxon>
        <taxon>Agaricomycotina</taxon>
        <taxon>Agaricomycetes</taxon>
        <taxon>Russulales</taxon>
        <taxon>Auriscalpiaceae</taxon>
        <taxon>Auriscalpium</taxon>
    </lineage>
</organism>
<proteinExistence type="predicted"/>